<dbReference type="AlphaFoldDB" id="A0A0A9XSX7"/>
<reference evidence="3" key="1">
    <citation type="journal article" date="2014" name="PLoS ONE">
        <title>Transcriptome-Based Identification of ABC Transporters in the Western Tarnished Plant Bug Lygus hesperus.</title>
        <authorList>
            <person name="Hull J.J."/>
            <person name="Chaney K."/>
            <person name="Geib S.M."/>
            <person name="Fabrick J.A."/>
            <person name="Brent C.S."/>
            <person name="Walsh D."/>
            <person name="Lavine L.C."/>
        </authorList>
    </citation>
    <scope>NUCLEOTIDE SEQUENCE</scope>
</reference>
<evidence type="ECO:0000256" key="1">
    <source>
        <dbReference type="SAM" id="Coils"/>
    </source>
</evidence>
<dbReference type="Pfam" id="PF03372">
    <property type="entry name" value="Exo_endo_phos"/>
    <property type="match status" value="1"/>
</dbReference>
<accession>A0A0A9XSX7</accession>
<dbReference type="SUPFAM" id="SSF56672">
    <property type="entry name" value="DNA/RNA polymerases"/>
    <property type="match status" value="1"/>
</dbReference>
<name>A0A0A9XSX7_LYGHE</name>
<dbReference type="InterPro" id="IPR000477">
    <property type="entry name" value="RT_dom"/>
</dbReference>
<dbReference type="PANTHER" id="PTHR19446">
    <property type="entry name" value="REVERSE TRANSCRIPTASES"/>
    <property type="match status" value="1"/>
</dbReference>
<proteinExistence type="predicted"/>
<dbReference type="Gene3D" id="3.60.10.10">
    <property type="entry name" value="Endonuclease/exonuclease/phosphatase"/>
    <property type="match status" value="1"/>
</dbReference>
<protein>
    <submittedName>
        <fullName evidence="3">Putative RNA-directed DNA polymerase from transposon X-element</fullName>
    </submittedName>
</protein>
<dbReference type="InterPro" id="IPR005135">
    <property type="entry name" value="Endo/exonuclease/phosphatase"/>
</dbReference>
<keyword evidence="3" id="KW-0548">Nucleotidyltransferase</keyword>
<evidence type="ECO:0000313" key="4">
    <source>
        <dbReference type="EMBL" id="JAG22753.1"/>
    </source>
</evidence>
<dbReference type="InterPro" id="IPR036691">
    <property type="entry name" value="Endo/exonu/phosph_ase_sf"/>
</dbReference>
<dbReference type="PROSITE" id="PS50878">
    <property type="entry name" value="RT_POL"/>
    <property type="match status" value="1"/>
</dbReference>
<gene>
    <name evidence="3" type="ORF">CM83_41169</name>
    <name evidence="4" type="ORF">CM83_41173</name>
</gene>
<keyword evidence="3" id="KW-0808">Transferase</keyword>
<feature type="coiled-coil region" evidence="1">
    <location>
        <begin position="406"/>
        <end position="433"/>
    </location>
</feature>
<organism evidence="3">
    <name type="scientific">Lygus hesperus</name>
    <name type="common">Western plant bug</name>
    <dbReference type="NCBI Taxonomy" id="30085"/>
    <lineage>
        <taxon>Eukaryota</taxon>
        <taxon>Metazoa</taxon>
        <taxon>Ecdysozoa</taxon>
        <taxon>Arthropoda</taxon>
        <taxon>Hexapoda</taxon>
        <taxon>Insecta</taxon>
        <taxon>Pterygota</taxon>
        <taxon>Neoptera</taxon>
        <taxon>Paraneoptera</taxon>
        <taxon>Hemiptera</taxon>
        <taxon>Heteroptera</taxon>
        <taxon>Panheteroptera</taxon>
        <taxon>Cimicomorpha</taxon>
        <taxon>Miridae</taxon>
        <taxon>Mirini</taxon>
        <taxon>Lygus</taxon>
    </lineage>
</organism>
<dbReference type="InterPro" id="IPR043502">
    <property type="entry name" value="DNA/RNA_pol_sf"/>
</dbReference>
<dbReference type="GO" id="GO:0003964">
    <property type="term" value="F:RNA-directed DNA polymerase activity"/>
    <property type="evidence" value="ECO:0007669"/>
    <property type="project" value="UniProtKB-KW"/>
</dbReference>
<keyword evidence="3" id="KW-0695">RNA-directed DNA polymerase</keyword>
<dbReference type="EMBL" id="GBHO01020851">
    <property type="protein sequence ID" value="JAG22753.1"/>
    <property type="molecule type" value="Transcribed_RNA"/>
</dbReference>
<evidence type="ECO:0000313" key="3">
    <source>
        <dbReference type="EMBL" id="JAG22751.1"/>
    </source>
</evidence>
<reference evidence="3" key="2">
    <citation type="submission" date="2014-07" db="EMBL/GenBank/DDBJ databases">
        <authorList>
            <person name="Hull J."/>
        </authorList>
    </citation>
    <scope>NUCLEOTIDE SEQUENCE</scope>
</reference>
<feature type="domain" description="Reverse transcriptase" evidence="2">
    <location>
        <begin position="552"/>
        <end position="829"/>
    </location>
</feature>
<keyword evidence="1" id="KW-0175">Coiled coil</keyword>
<dbReference type="CDD" id="cd01650">
    <property type="entry name" value="RT_nLTR_like"/>
    <property type="match status" value="1"/>
</dbReference>
<sequence length="1169" mass="132367">MQGNKTKEDTNAEYTNLDTLKLYCDRSGRTDHFNKLKICFWNLNGKLLALSNEPDILEYDVVCLTETWHEDDNIPTPSTLADYSSFSSKALRDSSRGHASGGILIYVKKELATSCSIFDVTRFWIILKISLPGAVLALGTFYLSPALDDEFCIDLLRDPLQDISNCMPAETLWVLGGDWNARMGSLGDHDWNLVGGSNLQSCRLSTDEVVNRRGRLLDELCDEFGLIVCNGRSPSDTPANYTYIGGGGASVIDLVMISFNGIDSFVDLAVEDFSHTSDHLPCSLTLRMESTPGDDGMIGGSSQPQPFRFYRVKEKDLMEKFKAELGNNEPTQIADHPTSDSLYRAFVGSVEEAGRSSGLMGFGAVGSGGPSSYHQPWYTGECRSAKYLARKTYRKFRRMGYPDDMRAEYLRHKKEYNQRKNKLSQEHAKRNRDALCDCRNPGEFWAAVRRLKRRRRNENPIPLEEWKLFFLSVYGEGNPEIMGEISNLPAASDDAMLEPGCSLDDPISEDELNRAISRTKVNKAPGEDSIPNELLRALPRCWRLELLRVFNKILSTGQVPESWGRIKLHLLYKKGAKEDPSNYRGLALLNTSVKLFTSILADRLSAWVEERSLLPDEQAGFRAGRSCLDQVFCLHTIAAMMRIRKSQSLVTIMIDFRRAFDSVDHGLLWRKLTDLGVGPGVVRVLMSLYRSANFVVKPHCDGEGFLQPVTEGVLQGDSLSPKLFILFLADLERFMRERGCHGVPFGDGELMLLIFADDISILADSLPDAQKKVAILQEYCIANRLTINCKKSNILIFDRGGRRSRGRRVICGGEEIKPVSSFQYLGVLFSRTGKFNKNKDRQISRAKAAIGSVRELLYRGKISSWDSRLRLFDALVGSVLLYASEIWGIWFMEELEVVQTQFLKSVLCLSRGVPGHFLRLELGRLPIKVTVLDRALGFLSRILKMDEGRWPKRSLRELVRFHRHPKNTSEFNWVTQVDGILATVGVRLDWENLTHQSLQAIRLSAVESYRNHCLSLDIQRTMGSGYNSMFRRMVDFTGRQVYLDVAGNIHKERVLAQLRLATTNPEMGKIRFWHKRSRYELDNNDLCTVCSMKAPETLTHFLLDCPLYLPYRSHYLYNLIQVATSGEAATKETILAELLDTGNDRAKMVALYQFTIRSLMLRAFARDEM</sequence>
<dbReference type="SUPFAM" id="SSF56219">
    <property type="entry name" value="DNase I-like"/>
    <property type="match status" value="1"/>
</dbReference>
<dbReference type="EMBL" id="GBHO01020853">
    <property type="protein sequence ID" value="JAG22751.1"/>
    <property type="molecule type" value="Transcribed_RNA"/>
</dbReference>
<dbReference type="Pfam" id="PF00078">
    <property type="entry name" value="RVT_1"/>
    <property type="match status" value="1"/>
</dbReference>
<evidence type="ECO:0000259" key="2">
    <source>
        <dbReference type="PROSITE" id="PS50878"/>
    </source>
</evidence>